<protein>
    <submittedName>
        <fullName evidence="1">Uncharacterized protein</fullName>
    </submittedName>
</protein>
<dbReference type="AlphaFoldDB" id="A0AAJ1QK38"/>
<dbReference type="RefSeq" id="WP_289349149.1">
    <property type="nucleotide sequence ID" value="NZ_JAUCFI010000003.1"/>
</dbReference>
<sequence>MEIQQIIGGIDFEREIKAAMRLAGYLKLGDAVIITDQDHRILILMHIMNRRQGIPGTVSLGSKLDS</sequence>
<evidence type="ECO:0000313" key="2">
    <source>
        <dbReference type="Proteomes" id="UP001238973"/>
    </source>
</evidence>
<accession>A0AAJ1QK38</accession>
<evidence type="ECO:0000313" key="1">
    <source>
        <dbReference type="EMBL" id="MDM5282876.1"/>
    </source>
</evidence>
<dbReference type="Proteomes" id="UP001238973">
    <property type="component" value="Unassembled WGS sequence"/>
</dbReference>
<dbReference type="EMBL" id="JAUCFI010000003">
    <property type="protein sequence ID" value="MDM5282876.1"/>
    <property type="molecule type" value="Genomic_DNA"/>
</dbReference>
<proteinExistence type="predicted"/>
<reference evidence="1" key="1">
    <citation type="submission" date="2023-06" db="EMBL/GenBank/DDBJ databases">
        <title>Comparative genomics of Bacillaceae isolates and their secondary metabolite potential.</title>
        <authorList>
            <person name="Song L."/>
            <person name="Nielsen L.J."/>
            <person name="Mohite O."/>
            <person name="Xu X."/>
            <person name="Weber T."/>
            <person name="Kovacs A.T."/>
        </authorList>
    </citation>
    <scope>NUCLEOTIDE SEQUENCE</scope>
    <source>
        <strain evidence="1">G1S1</strain>
    </source>
</reference>
<organism evidence="1 2">
    <name type="scientific">Peribacillus frigoritolerans</name>
    <dbReference type="NCBI Taxonomy" id="450367"/>
    <lineage>
        <taxon>Bacteria</taxon>
        <taxon>Bacillati</taxon>
        <taxon>Bacillota</taxon>
        <taxon>Bacilli</taxon>
        <taxon>Bacillales</taxon>
        <taxon>Bacillaceae</taxon>
        <taxon>Peribacillus</taxon>
    </lineage>
</organism>
<comment type="caution">
    <text evidence="1">The sequence shown here is derived from an EMBL/GenBank/DDBJ whole genome shotgun (WGS) entry which is preliminary data.</text>
</comment>
<gene>
    <name evidence="1" type="ORF">QUF85_06135</name>
</gene>
<name>A0AAJ1QK38_9BACI</name>